<organism evidence="1 3">
    <name type="scientific">Schizopora paradoxa</name>
    <dbReference type="NCBI Taxonomy" id="27342"/>
    <lineage>
        <taxon>Eukaryota</taxon>
        <taxon>Fungi</taxon>
        <taxon>Dikarya</taxon>
        <taxon>Basidiomycota</taxon>
        <taxon>Agaricomycotina</taxon>
        <taxon>Agaricomycetes</taxon>
        <taxon>Hymenochaetales</taxon>
        <taxon>Schizoporaceae</taxon>
        <taxon>Schizopora</taxon>
    </lineage>
</organism>
<keyword evidence="3" id="KW-1185">Reference proteome</keyword>
<accession>A0A0H2R5H9</accession>
<dbReference type="EMBL" id="KQ086179">
    <property type="protein sequence ID" value="KLO06805.1"/>
    <property type="molecule type" value="Genomic_DNA"/>
</dbReference>
<sequence>MTLAYLIWKLGVPTEDGTPRRWNSKSFLNNDFCCVHSGIRTWDLRVALIFCSEHNRNGAKVLTN</sequence>
<protein>
    <submittedName>
        <fullName evidence="1">Uncharacterized protein</fullName>
    </submittedName>
</protein>
<reference evidence="1 3" key="1">
    <citation type="submission" date="2015-04" db="EMBL/GenBank/DDBJ databases">
        <title>Complete genome sequence of Schizopora paradoxa KUC8140, a cosmopolitan wood degrader in East Asia.</title>
        <authorList>
            <consortium name="DOE Joint Genome Institute"/>
            <person name="Min B."/>
            <person name="Park H."/>
            <person name="Jang Y."/>
            <person name="Kim J.-J."/>
            <person name="Kim K.H."/>
            <person name="Pangilinan J."/>
            <person name="Lipzen A."/>
            <person name="Riley R."/>
            <person name="Grigoriev I.V."/>
            <person name="Spatafora J.W."/>
            <person name="Choi I.-G."/>
        </authorList>
    </citation>
    <scope>NUCLEOTIDE SEQUENCE [LARGE SCALE GENOMIC DNA]</scope>
    <source>
        <strain evidence="1 3">KUC8140</strain>
    </source>
</reference>
<dbReference type="EMBL" id="KQ086448">
    <property type="protein sequence ID" value="KLO04733.1"/>
    <property type="molecule type" value="Genomic_DNA"/>
</dbReference>
<gene>
    <name evidence="2" type="ORF">SCHPADRAFT_676774</name>
    <name evidence="1" type="ORF">SCHPADRAFT_746585</name>
</gene>
<dbReference type="Proteomes" id="UP000053477">
    <property type="component" value="Unassembled WGS sequence"/>
</dbReference>
<evidence type="ECO:0000313" key="3">
    <source>
        <dbReference type="Proteomes" id="UP000053477"/>
    </source>
</evidence>
<dbReference type="AlphaFoldDB" id="A0A0H2R5H9"/>
<proteinExistence type="predicted"/>
<name>A0A0H2R5H9_9AGAM</name>
<evidence type="ECO:0000313" key="1">
    <source>
        <dbReference type="EMBL" id="KLO04733.1"/>
    </source>
</evidence>
<evidence type="ECO:0000313" key="2">
    <source>
        <dbReference type="EMBL" id="KLO06805.1"/>
    </source>
</evidence>